<feature type="signal peptide" evidence="2">
    <location>
        <begin position="1"/>
        <end position="24"/>
    </location>
</feature>
<evidence type="ECO:0008006" key="5">
    <source>
        <dbReference type="Google" id="ProtNLM"/>
    </source>
</evidence>
<accession>A0A1A9ZA18</accession>
<feature type="region of interest" description="Disordered" evidence="1">
    <location>
        <begin position="72"/>
        <end position="91"/>
    </location>
</feature>
<keyword evidence="2" id="KW-0732">Signal</keyword>
<dbReference type="EnsemblMetazoa" id="GPAI008220-RA">
    <property type="protein sequence ID" value="GPAI008220-PA"/>
    <property type="gene ID" value="GPAI008220"/>
</dbReference>
<evidence type="ECO:0000256" key="2">
    <source>
        <dbReference type="SAM" id="SignalP"/>
    </source>
</evidence>
<protein>
    <recommendedName>
        <fullName evidence="5">HAT C-terminal dimerisation domain-containing protein</fullName>
    </recommendedName>
</protein>
<organism evidence="3 4">
    <name type="scientific">Glossina pallidipes</name>
    <name type="common">Tsetse fly</name>
    <dbReference type="NCBI Taxonomy" id="7398"/>
    <lineage>
        <taxon>Eukaryota</taxon>
        <taxon>Metazoa</taxon>
        <taxon>Ecdysozoa</taxon>
        <taxon>Arthropoda</taxon>
        <taxon>Hexapoda</taxon>
        <taxon>Insecta</taxon>
        <taxon>Pterygota</taxon>
        <taxon>Neoptera</taxon>
        <taxon>Endopterygota</taxon>
        <taxon>Diptera</taxon>
        <taxon>Brachycera</taxon>
        <taxon>Muscomorpha</taxon>
        <taxon>Hippoboscoidea</taxon>
        <taxon>Glossinidae</taxon>
        <taxon>Glossina</taxon>
    </lineage>
</organism>
<feature type="chain" id="PRO_5008402680" description="HAT C-terminal dimerisation domain-containing protein" evidence="2">
    <location>
        <begin position="25"/>
        <end position="361"/>
    </location>
</feature>
<reference evidence="3" key="2">
    <citation type="submission" date="2020-05" db="UniProtKB">
        <authorList>
            <consortium name="EnsemblMetazoa"/>
        </authorList>
    </citation>
    <scope>IDENTIFICATION</scope>
    <source>
        <strain evidence="3">IAEA</strain>
    </source>
</reference>
<reference evidence="4" key="1">
    <citation type="submission" date="2014-03" db="EMBL/GenBank/DDBJ databases">
        <authorList>
            <person name="Aksoy S."/>
            <person name="Warren W."/>
            <person name="Wilson R.K."/>
        </authorList>
    </citation>
    <scope>NUCLEOTIDE SEQUENCE [LARGE SCALE GENOMIC DNA]</scope>
    <source>
        <strain evidence="4">IAEA</strain>
    </source>
</reference>
<evidence type="ECO:0000256" key="1">
    <source>
        <dbReference type="SAM" id="MobiDB-lite"/>
    </source>
</evidence>
<sequence>MFPKRAWHWNVNTIMDCFLRFLKFDWLTLFCNPFKCEEFEANISSFETSGDGGKGKVGKTKNAKRSIPRTIEKDAKRRKCQRKSADNKNSFNGGYNDAYDFGESDFEGCEFDKNNEQEDEEIVRNNTYGPNNNSVYAESIIIENDVHDNGDDPNIRNTLFSKLHRSTADAELFLLNPSDSINQGIIMFCDSFRSIALKCGKMSKTEKLKTEEKAKKLFNKMRGRRGKYKNIEWENLKLRQQVPFFWAALSDNHISCDPIENFKHFYVTTMTESSSMPIKKLKEHSLVVWHDMNAKERLPFIMQAFIATIASGEANANDCDELQTFIERVESLKKRLSLTEISMLCSANFIDNLDDANEKDS</sequence>
<keyword evidence="4" id="KW-1185">Reference proteome</keyword>
<evidence type="ECO:0000313" key="4">
    <source>
        <dbReference type="Proteomes" id="UP000092445"/>
    </source>
</evidence>
<proteinExistence type="predicted"/>
<dbReference type="VEuPathDB" id="VectorBase:GPAI008220"/>
<evidence type="ECO:0000313" key="3">
    <source>
        <dbReference type="EnsemblMetazoa" id="GPAI008220-PA"/>
    </source>
</evidence>
<dbReference type="AlphaFoldDB" id="A0A1A9ZA18"/>
<dbReference type="Proteomes" id="UP000092445">
    <property type="component" value="Unassembled WGS sequence"/>
</dbReference>
<name>A0A1A9ZA18_GLOPL</name>